<dbReference type="Proteomes" id="UP001158049">
    <property type="component" value="Unassembled WGS sequence"/>
</dbReference>
<proteinExistence type="predicted"/>
<feature type="domain" description="Putative regulatory protein FmdB zinc ribbon" evidence="1">
    <location>
        <begin position="12"/>
        <end position="53"/>
    </location>
</feature>
<accession>A0ABY1Q9L0</accession>
<comment type="caution">
    <text evidence="2">The sequence shown here is derived from an EMBL/GenBank/DDBJ whole genome shotgun (WGS) entry which is preliminary data.</text>
</comment>
<keyword evidence="3" id="KW-1185">Reference proteome</keyword>
<dbReference type="InterPro" id="IPR013429">
    <property type="entry name" value="Regulatory_FmdB_Zinc_ribbon"/>
</dbReference>
<dbReference type="EMBL" id="FXUL01000010">
    <property type="protein sequence ID" value="SMP64445.1"/>
    <property type="molecule type" value="Genomic_DNA"/>
</dbReference>
<evidence type="ECO:0000313" key="2">
    <source>
        <dbReference type="EMBL" id="SMP64445.1"/>
    </source>
</evidence>
<dbReference type="NCBIfam" id="TIGR02605">
    <property type="entry name" value="CxxC_CxxC_SSSS"/>
    <property type="match status" value="1"/>
</dbReference>
<name>A0ABY1Q9L0_9BURK</name>
<protein>
    <submittedName>
        <fullName evidence="2">Regulatory protein, FmdB family</fullName>
    </submittedName>
</protein>
<dbReference type="SMART" id="SM00834">
    <property type="entry name" value="CxxC_CXXC_SSSS"/>
    <property type="match status" value="1"/>
</dbReference>
<sequence length="109" mass="11556">MVARAFYGNNAMPLYDIHCTQCAGTFEKMLKVGELHASISCPYCHEETPAQPAVGGGRVELRSITSWKPQSLAQQLAGSGVTGPGTHALAGRSSVLHNCKGYNCSICDT</sequence>
<organism evidence="2 3">
    <name type="scientific">Noviherbaspirillum suwonense</name>
    <dbReference type="NCBI Taxonomy" id="1224511"/>
    <lineage>
        <taxon>Bacteria</taxon>
        <taxon>Pseudomonadati</taxon>
        <taxon>Pseudomonadota</taxon>
        <taxon>Betaproteobacteria</taxon>
        <taxon>Burkholderiales</taxon>
        <taxon>Oxalobacteraceae</taxon>
        <taxon>Noviherbaspirillum</taxon>
    </lineage>
</organism>
<reference evidence="2 3" key="1">
    <citation type="submission" date="2017-05" db="EMBL/GenBank/DDBJ databases">
        <authorList>
            <person name="Varghese N."/>
            <person name="Submissions S."/>
        </authorList>
    </citation>
    <scope>NUCLEOTIDE SEQUENCE [LARGE SCALE GENOMIC DNA]</scope>
    <source>
        <strain evidence="2 3">DSM 26001</strain>
    </source>
</reference>
<evidence type="ECO:0000259" key="1">
    <source>
        <dbReference type="SMART" id="SM00834"/>
    </source>
</evidence>
<evidence type="ECO:0000313" key="3">
    <source>
        <dbReference type="Proteomes" id="UP001158049"/>
    </source>
</evidence>
<gene>
    <name evidence="2" type="ORF">SAMN06295970_11012</name>
</gene>